<evidence type="ECO:0000259" key="2">
    <source>
        <dbReference type="PROSITE" id="PS50056"/>
    </source>
</evidence>
<dbReference type="SMART" id="SM00195">
    <property type="entry name" value="DSPc"/>
    <property type="match status" value="1"/>
</dbReference>
<dbReference type="PROSITE" id="PS50056">
    <property type="entry name" value="TYR_PHOSPHATASE_2"/>
    <property type="match status" value="1"/>
</dbReference>
<dbReference type="CDD" id="cd14498">
    <property type="entry name" value="DSP"/>
    <property type="match status" value="1"/>
</dbReference>
<feature type="domain" description="Tyrosine specific protein phosphatases" evidence="2">
    <location>
        <begin position="68"/>
        <end position="129"/>
    </location>
</feature>
<organism evidence="3 4">
    <name type="scientific">Cafeteria roenbergensis</name>
    <name type="common">Marine flagellate</name>
    <dbReference type="NCBI Taxonomy" id="33653"/>
    <lineage>
        <taxon>Eukaryota</taxon>
        <taxon>Sar</taxon>
        <taxon>Stramenopiles</taxon>
        <taxon>Bigyra</taxon>
        <taxon>Opalozoa</taxon>
        <taxon>Bicosoecida</taxon>
        <taxon>Cafeteriaceae</taxon>
        <taxon>Cafeteria</taxon>
    </lineage>
</organism>
<dbReference type="PANTHER" id="PTHR46653">
    <property type="entry name" value="SPECIFICITY PROTEIN PHOSPHATASE, PUTATIVE-RELATED"/>
    <property type="match status" value="1"/>
</dbReference>
<dbReference type="PANTHER" id="PTHR46653:SF1">
    <property type="entry name" value="SPECIFICITY PROTEIN PHOSPHATASE, PUTATIVE-RELATED"/>
    <property type="match status" value="1"/>
</dbReference>
<dbReference type="SUPFAM" id="SSF52799">
    <property type="entry name" value="(Phosphotyrosine protein) phosphatases II"/>
    <property type="match status" value="1"/>
</dbReference>
<dbReference type="EMBL" id="VLTN01000002">
    <property type="protein sequence ID" value="KAA0157098.1"/>
    <property type="molecule type" value="Genomic_DNA"/>
</dbReference>
<reference evidence="3 4" key="1">
    <citation type="submission" date="2019-07" db="EMBL/GenBank/DDBJ databases">
        <title>Genomes of Cafeteria roenbergensis.</title>
        <authorList>
            <person name="Fischer M.G."/>
            <person name="Hackl T."/>
            <person name="Roman M."/>
        </authorList>
    </citation>
    <scope>NUCLEOTIDE SEQUENCE [LARGE SCALE GENOMIC DNA]</scope>
    <source>
        <strain evidence="3 4">BVI</strain>
    </source>
</reference>
<protein>
    <recommendedName>
        <fullName evidence="5">Tyrosine-protein phosphatase domain-containing protein</fullName>
    </recommendedName>
</protein>
<name>A0A5A8CWI1_CAFRO</name>
<sequence length="200" mass="22439">MAAKLKDGLFLGDAEAAQDIDFLAANKILKIINCSGRQAPNLYEAAGVRYLTYFWPQSGNCIIFDESNAVLDEIYSFIEDTLADGLSVLVHSTDGVSRACFCACIYFMLKYRWTLAKTLQYMQSKRPDLAPRPGFMRQLSALNDSLQRVTRAALGDQARSMMRRFTDWDVGLLRSLAQHQGPLPIPLGHDELLLTVTFLH</sequence>
<dbReference type="InterPro" id="IPR029021">
    <property type="entry name" value="Prot-tyrosine_phosphatase-like"/>
</dbReference>
<accession>A0A5A8CWI1</accession>
<dbReference type="Pfam" id="PF00782">
    <property type="entry name" value="DSPc"/>
    <property type="match status" value="1"/>
</dbReference>
<evidence type="ECO:0008006" key="5">
    <source>
        <dbReference type="Google" id="ProtNLM"/>
    </source>
</evidence>
<dbReference type="PROSITE" id="PS50054">
    <property type="entry name" value="TYR_PHOSPHATASE_DUAL"/>
    <property type="match status" value="1"/>
</dbReference>
<evidence type="ECO:0000259" key="1">
    <source>
        <dbReference type="PROSITE" id="PS50054"/>
    </source>
</evidence>
<dbReference type="Gene3D" id="3.90.190.10">
    <property type="entry name" value="Protein tyrosine phosphatase superfamily"/>
    <property type="match status" value="1"/>
</dbReference>
<dbReference type="InterPro" id="IPR000387">
    <property type="entry name" value="Tyr_Pase_dom"/>
</dbReference>
<evidence type="ECO:0000313" key="4">
    <source>
        <dbReference type="Proteomes" id="UP000323011"/>
    </source>
</evidence>
<dbReference type="OMA" id="DESIGHE"/>
<keyword evidence="4" id="KW-1185">Reference proteome</keyword>
<feature type="domain" description="Tyrosine-protein phosphatase" evidence="1">
    <location>
        <begin position="1"/>
        <end position="148"/>
    </location>
</feature>
<dbReference type="Proteomes" id="UP000323011">
    <property type="component" value="Unassembled WGS sequence"/>
</dbReference>
<gene>
    <name evidence="3" type="ORF">FNF29_00450</name>
</gene>
<dbReference type="InterPro" id="IPR000340">
    <property type="entry name" value="Dual-sp_phosphatase_cat-dom"/>
</dbReference>
<evidence type="ECO:0000313" key="3">
    <source>
        <dbReference type="EMBL" id="KAA0157098.1"/>
    </source>
</evidence>
<proteinExistence type="predicted"/>
<dbReference type="InterPro" id="IPR020422">
    <property type="entry name" value="TYR_PHOSPHATASE_DUAL_dom"/>
</dbReference>
<dbReference type="AlphaFoldDB" id="A0A5A8CWI1"/>
<comment type="caution">
    <text evidence="3">The sequence shown here is derived from an EMBL/GenBank/DDBJ whole genome shotgun (WGS) entry which is preliminary data.</text>
</comment>